<dbReference type="EMBL" id="JACHJS010000001">
    <property type="protein sequence ID" value="MBB4963507.1"/>
    <property type="molecule type" value="Genomic_DNA"/>
</dbReference>
<gene>
    <name evidence="1" type="ORF">F4559_000866</name>
</gene>
<reference evidence="1 2" key="1">
    <citation type="submission" date="2020-08" db="EMBL/GenBank/DDBJ databases">
        <title>Sequencing the genomes of 1000 actinobacteria strains.</title>
        <authorList>
            <person name="Klenk H.-P."/>
        </authorList>
    </citation>
    <scope>NUCLEOTIDE SEQUENCE [LARGE SCALE GENOMIC DNA]</scope>
    <source>
        <strain evidence="1 2">DSM 45084</strain>
    </source>
</reference>
<name>A0A7W7T027_9PSEU</name>
<proteinExistence type="predicted"/>
<dbReference type="AlphaFoldDB" id="A0A7W7T027"/>
<keyword evidence="2" id="KW-1185">Reference proteome</keyword>
<protein>
    <submittedName>
        <fullName evidence="1">Uncharacterized protein</fullName>
    </submittedName>
</protein>
<evidence type="ECO:0000313" key="2">
    <source>
        <dbReference type="Proteomes" id="UP000542674"/>
    </source>
</evidence>
<evidence type="ECO:0000313" key="1">
    <source>
        <dbReference type="EMBL" id="MBB4963507.1"/>
    </source>
</evidence>
<sequence length="31" mass="3384">MRISTQNTSSTLTALLLHNAADLDTLLVRLT</sequence>
<accession>A0A7W7T027</accession>
<dbReference type="Proteomes" id="UP000542674">
    <property type="component" value="Unassembled WGS sequence"/>
</dbReference>
<comment type="caution">
    <text evidence="1">The sequence shown here is derived from an EMBL/GenBank/DDBJ whole genome shotgun (WGS) entry which is preliminary data.</text>
</comment>
<organism evidence="1 2">
    <name type="scientific">Saccharothrix violaceirubra</name>
    <dbReference type="NCBI Taxonomy" id="413306"/>
    <lineage>
        <taxon>Bacteria</taxon>
        <taxon>Bacillati</taxon>
        <taxon>Actinomycetota</taxon>
        <taxon>Actinomycetes</taxon>
        <taxon>Pseudonocardiales</taxon>
        <taxon>Pseudonocardiaceae</taxon>
        <taxon>Saccharothrix</taxon>
    </lineage>
</organism>